<sequence>MCSCSRRGKQTDARGQPLRNIGRLNLPPRTAIELPPSGGVIPFRGVYFQIQSSGRKPLQRSAGSGPHVKVSPSAGLFLSEGTGVSEYTPPAGISPSEGGISRFGILPLDIRYGTPLEGPFASPSRPWPSLLALDPSWLPLSKTLLQGQVCRKSLSTMDTGLSTLSNPITAPVLVENSLEHLSHDIPASAAESTPVVDSASHPFAFPTPPNEQPFTFTFNVPSPFDLADPFNPSQAVHDPSMTHILELSEPVNGPTPNALSVASPDVTDLLIHAYSTYCAHAHSALPYSTAITAANSSQSAMLLSVMEQSSAFPGRVHADDGTPDVCSDLAMDFLNLSPATSAGVEMRPRLLPCHLVHLLPDHLVLHIVHLLYNIPPLRAIPLYGVVLLRWVIHPSRFKLLCRDHLLRHHVPMDSHCPLAQHRATSPASSPASSPLAPAGSGTSSPPLSPVRSTPPTATTSGQLGAASSRRGQKRKQPEAELNHDEEADNGLTFIDNPKARAKAHNKRARVLVKKALALNTVSQPYLLIYCSRPESVCHKNGVASSFISDNLKRIVGPNFLQDLHKMVVDGTHNALSNAQMALQTNLEVERLRREKEEETARRIAAEARVNALQCSLNQLQLHGRVD</sequence>
<gene>
    <name evidence="1" type="ORF">NUW54_g3783</name>
</gene>
<comment type="caution">
    <text evidence="1">The sequence shown here is derived from an EMBL/GenBank/DDBJ whole genome shotgun (WGS) entry which is preliminary data.</text>
</comment>
<proteinExistence type="predicted"/>
<evidence type="ECO:0000313" key="1">
    <source>
        <dbReference type="EMBL" id="KAJ3006837.1"/>
    </source>
</evidence>
<organism evidence="1 2">
    <name type="scientific">Trametes sanguinea</name>
    <dbReference type="NCBI Taxonomy" id="158606"/>
    <lineage>
        <taxon>Eukaryota</taxon>
        <taxon>Fungi</taxon>
        <taxon>Dikarya</taxon>
        <taxon>Basidiomycota</taxon>
        <taxon>Agaricomycotina</taxon>
        <taxon>Agaricomycetes</taxon>
        <taxon>Polyporales</taxon>
        <taxon>Polyporaceae</taxon>
        <taxon>Trametes</taxon>
    </lineage>
</organism>
<dbReference type="EMBL" id="JANSHE010000813">
    <property type="protein sequence ID" value="KAJ3006837.1"/>
    <property type="molecule type" value="Genomic_DNA"/>
</dbReference>
<name>A0ACC1Q1X0_9APHY</name>
<accession>A0ACC1Q1X0</accession>
<reference evidence="1" key="1">
    <citation type="submission" date="2022-08" db="EMBL/GenBank/DDBJ databases">
        <title>Genome Sequence of Pycnoporus sanguineus.</title>
        <authorList>
            <person name="Buettner E."/>
        </authorList>
    </citation>
    <scope>NUCLEOTIDE SEQUENCE</scope>
    <source>
        <strain evidence="1">CG-C14</strain>
    </source>
</reference>
<evidence type="ECO:0000313" key="2">
    <source>
        <dbReference type="Proteomes" id="UP001144978"/>
    </source>
</evidence>
<protein>
    <submittedName>
        <fullName evidence="1">Uncharacterized protein</fullName>
    </submittedName>
</protein>
<dbReference type="Proteomes" id="UP001144978">
    <property type="component" value="Unassembled WGS sequence"/>
</dbReference>
<keyword evidence="2" id="KW-1185">Reference proteome</keyword>